<gene>
    <name evidence="1" type="ORF">M5S13_02470</name>
    <name evidence="2" type="ORF">NCTC10926_00003</name>
    <name evidence="3" type="ORF">NCTC10926_00012</name>
    <name evidence="4" type="ORF">NCTC10926_02344</name>
    <name evidence="5" type="ORF">NCTC10926_02353</name>
    <name evidence="6" type="ORF">NCTC10926_03069</name>
    <name evidence="7" type="ORF">NCTC10926_03078</name>
    <name evidence="8" type="ORF">NCTC10926_03087</name>
</gene>
<dbReference type="EMBL" id="UFSW01000004">
    <property type="protein sequence ID" value="SUV41009.1"/>
    <property type="molecule type" value="Genomic_DNA"/>
</dbReference>
<protein>
    <submittedName>
        <fullName evidence="6">Uncharacterized protein</fullName>
    </submittedName>
</protein>
<evidence type="ECO:0000313" key="3">
    <source>
        <dbReference type="EMBL" id="SUU96669.1"/>
    </source>
</evidence>
<evidence type="ECO:0000313" key="2">
    <source>
        <dbReference type="EMBL" id="SUU96660.1"/>
    </source>
</evidence>
<evidence type="ECO:0000313" key="6">
    <source>
        <dbReference type="EMBL" id="SUV41009.1"/>
    </source>
</evidence>
<proteinExistence type="predicted"/>
<sequence>MRSPYSGIHQIHQMPIFVEGALTYGKFKHLVAQQHYQQNFLATSIESGYRYQKIIGLSCHLFN</sequence>
<dbReference type="Proteomes" id="UP000254620">
    <property type="component" value="Unassembled WGS sequence"/>
</dbReference>
<dbReference type="RefSeq" id="WP_130261460.1">
    <property type="nucleotide sequence ID" value="NZ_CP081939.1"/>
</dbReference>
<dbReference type="EMBL" id="UFSW01000004">
    <property type="protein sequence ID" value="SUV41018.1"/>
    <property type="molecule type" value="Genomic_DNA"/>
</dbReference>
<evidence type="ECO:0000313" key="7">
    <source>
        <dbReference type="EMBL" id="SUV41018.1"/>
    </source>
</evidence>
<reference evidence="1" key="3">
    <citation type="submission" date="2022-05" db="EMBL/GenBank/DDBJ databases">
        <authorList>
            <person name="Chen Y."/>
            <person name="Zhu J."/>
            <person name="Zhu K."/>
        </authorList>
    </citation>
    <scope>NUCLEOTIDE SEQUENCE</scope>
    <source>
        <strain evidence="1">AV25</strain>
    </source>
</reference>
<evidence type="ECO:0000313" key="9">
    <source>
        <dbReference type="Proteomes" id="UP000254620"/>
    </source>
</evidence>
<evidence type="ECO:0000313" key="8">
    <source>
        <dbReference type="EMBL" id="SUV41027.1"/>
    </source>
</evidence>
<dbReference type="EMBL" id="UFSW01000004">
    <property type="protein sequence ID" value="SUV41027.1"/>
    <property type="molecule type" value="Genomic_DNA"/>
</dbReference>
<dbReference type="EMBL" id="UFSW01000001">
    <property type="protein sequence ID" value="SUU98900.1"/>
    <property type="molecule type" value="Genomic_DNA"/>
</dbReference>
<reference evidence="1 10" key="2">
    <citation type="journal article" date="2022" name="Front. Microbiol.">
        <title>Commensal bacteria contribute to the growth of multidrug-resistant Avibacterium paragallinarum in chickens.</title>
        <authorList>
            <person name="Zhu J."/>
            <person name="Chen Y."/>
            <person name="Wu Y."/>
            <person name="Wang Y."/>
            <person name="Zhu K."/>
        </authorList>
    </citation>
    <scope>NUCLEOTIDE SEQUENCE [LARGE SCALE GENOMIC DNA]</scope>
    <source>
        <strain evidence="1 10">AV25</strain>
    </source>
</reference>
<keyword evidence="10" id="KW-1185">Reference proteome</keyword>
<evidence type="ECO:0000313" key="5">
    <source>
        <dbReference type="EMBL" id="SUU98909.1"/>
    </source>
</evidence>
<dbReference type="AlphaFoldDB" id="A0A380Z4R9"/>
<organism evidence="6 9">
    <name type="scientific">Avibacterium paragallinarum</name>
    <name type="common">Haemophilus gallinarum</name>
    <dbReference type="NCBI Taxonomy" id="728"/>
    <lineage>
        <taxon>Bacteria</taxon>
        <taxon>Pseudomonadati</taxon>
        <taxon>Pseudomonadota</taxon>
        <taxon>Gammaproteobacteria</taxon>
        <taxon>Pasteurellales</taxon>
        <taxon>Pasteurellaceae</taxon>
        <taxon>Avibacterium</taxon>
    </lineage>
</organism>
<evidence type="ECO:0000313" key="4">
    <source>
        <dbReference type="EMBL" id="SUU98900.1"/>
    </source>
</evidence>
<dbReference type="EMBL" id="UFSW01000001">
    <property type="protein sequence ID" value="SUU98909.1"/>
    <property type="molecule type" value="Genomic_DNA"/>
</dbReference>
<dbReference type="EMBL" id="UFSW01000001">
    <property type="protein sequence ID" value="SUU96669.1"/>
    <property type="molecule type" value="Genomic_DNA"/>
</dbReference>
<dbReference type="Proteomes" id="UP001347884">
    <property type="component" value="Unassembled WGS sequence"/>
</dbReference>
<reference evidence="6 9" key="1">
    <citation type="submission" date="2018-06" db="EMBL/GenBank/DDBJ databases">
        <authorList>
            <consortium name="Pathogen Informatics"/>
            <person name="Doyle S."/>
        </authorList>
    </citation>
    <scope>NUCLEOTIDE SEQUENCE [LARGE SCALE GENOMIC DNA]</scope>
    <source>
        <strain evidence="6 9">NCTC10926</strain>
    </source>
</reference>
<accession>A0A380Z4R9</accession>
<dbReference type="EMBL" id="JAMDKF010000004">
    <property type="protein sequence ID" value="MEE6040756.1"/>
    <property type="molecule type" value="Genomic_DNA"/>
</dbReference>
<evidence type="ECO:0000313" key="10">
    <source>
        <dbReference type="Proteomes" id="UP001347884"/>
    </source>
</evidence>
<evidence type="ECO:0000313" key="1">
    <source>
        <dbReference type="EMBL" id="MEE6040756.1"/>
    </source>
</evidence>
<name>A0A380Z4R9_AVIPA</name>
<dbReference type="EMBL" id="UFSW01000001">
    <property type="protein sequence ID" value="SUU96660.1"/>
    <property type="molecule type" value="Genomic_DNA"/>
</dbReference>